<sequence length="71" mass="7773">MASVDNRKKSLVLALSNHLSLDPSVIPADSLDSDIKSLYLSIIAASGHEVNHSDEVTVSLLFCLLFVHRIR</sequence>
<gene>
    <name evidence="1" type="ORF">TSUD_319620</name>
</gene>
<organism evidence="1 2">
    <name type="scientific">Trifolium subterraneum</name>
    <name type="common">Subterranean clover</name>
    <dbReference type="NCBI Taxonomy" id="3900"/>
    <lineage>
        <taxon>Eukaryota</taxon>
        <taxon>Viridiplantae</taxon>
        <taxon>Streptophyta</taxon>
        <taxon>Embryophyta</taxon>
        <taxon>Tracheophyta</taxon>
        <taxon>Spermatophyta</taxon>
        <taxon>Magnoliopsida</taxon>
        <taxon>eudicotyledons</taxon>
        <taxon>Gunneridae</taxon>
        <taxon>Pentapetalae</taxon>
        <taxon>rosids</taxon>
        <taxon>fabids</taxon>
        <taxon>Fabales</taxon>
        <taxon>Fabaceae</taxon>
        <taxon>Papilionoideae</taxon>
        <taxon>50 kb inversion clade</taxon>
        <taxon>NPAAA clade</taxon>
        <taxon>Hologalegina</taxon>
        <taxon>IRL clade</taxon>
        <taxon>Trifolieae</taxon>
        <taxon>Trifolium</taxon>
    </lineage>
</organism>
<proteinExistence type="predicted"/>
<evidence type="ECO:0000313" key="2">
    <source>
        <dbReference type="Proteomes" id="UP000242715"/>
    </source>
</evidence>
<reference evidence="2" key="1">
    <citation type="journal article" date="2017" name="Front. Plant Sci.">
        <title>Climate Clever Clovers: New Paradigm to Reduce the Environmental Footprint of Ruminants by Breeding Low Methanogenic Forages Utilizing Haplotype Variation.</title>
        <authorList>
            <person name="Kaur P."/>
            <person name="Appels R."/>
            <person name="Bayer P.E."/>
            <person name="Keeble-Gagnere G."/>
            <person name="Wang J."/>
            <person name="Hirakawa H."/>
            <person name="Shirasawa K."/>
            <person name="Vercoe P."/>
            <person name="Stefanova K."/>
            <person name="Durmic Z."/>
            <person name="Nichols P."/>
            <person name="Revell C."/>
            <person name="Isobe S.N."/>
            <person name="Edwards D."/>
            <person name="Erskine W."/>
        </authorList>
    </citation>
    <scope>NUCLEOTIDE SEQUENCE [LARGE SCALE GENOMIC DNA]</scope>
    <source>
        <strain evidence="2">cv. Daliak</strain>
    </source>
</reference>
<dbReference type="Proteomes" id="UP000242715">
    <property type="component" value="Unassembled WGS sequence"/>
</dbReference>
<keyword evidence="2" id="KW-1185">Reference proteome</keyword>
<evidence type="ECO:0000313" key="1">
    <source>
        <dbReference type="EMBL" id="GAU24485.1"/>
    </source>
</evidence>
<name>A0A2Z6MM54_TRISU</name>
<dbReference type="AlphaFoldDB" id="A0A2Z6MM54"/>
<dbReference type="EMBL" id="DF973290">
    <property type="protein sequence ID" value="GAU24485.1"/>
    <property type="molecule type" value="Genomic_DNA"/>
</dbReference>
<protein>
    <submittedName>
        <fullName evidence="1">Uncharacterized protein</fullName>
    </submittedName>
</protein>
<accession>A0A2Z6MM54</accession>
<dbReference type="OrthoDB" id="197206at2759"/>